<keyword evidence="1" id="KW-0732">Signal</keyword>
<reference evidence="2" key="1">
    <citation type="submission" date="2019-11" db="EMBL/GenBank/DDBJ databases">
        <authorList>
            <person name="Feng L."/>
        </authorList>
    </citation>
    <scope>NUCLEOTIDE SEQUENCE</scope>
    <source>
        <strain evidence="2">AMuciniphilaLFYP55</strain>
    </source>
</reference>
<dbReference type="EMBL" id="CACRSS010000016">
    <property type="protein sequence ID" value="VYT11682.1"/>
    <property type="molecule type" value="Genomic_DNA"/>
</dbReference>
<evidence type="ECO:0000256" key="1">
    <source>
        <dbReference type="SAM" id="SignalP"/>
    </source>
</evidence>
<feature type="chain" id="PRO_5026745997" evidence="1">
    <location>
        <begin position="21"/>
        <end position="263"/>
    </location>
</feature>
<organism evidence="2">
    <name type="scientific">Akkermansia muciniphila</name>
    <dbReference type="NCBI Taxonomy" id="239935"/>
    <lineage>
        <taxon>Bacteria</taxon>
        <taxon>Pseudomonadati</taxon>
        <taxon>Verrucomicrobiota</taxon>
        <taxon>Verrucomicrobiia</taxon>
        <taxon>Verrucomicrobiales</taxon>
        <taxon>Akkermansiaceae</taxon>
        <taxon>Akkermansia</taxon>
    </lineage>
</organism>
<dbReference type="AlphaFoldDB" id="A0A6N2U4H9"/>
<sequence>MKCFSACLFLVCSAIHPAVASTNVPLLRDAALHLSFLRILVEDPVTKIIPQLLLGMSCVYEDQLGGPVFYEEAPEELVCTDSTGRSLKIYRVSADATKASGVGHGDPVWFAVAIQRPDPGAEWVRLRGFLLCAFADDLVELPAVVLPLLEEGTRVELPLEKPRKDKVALTLEKNFNRWNLKVEGRSDFYFNSMSVREENGLPLKGRGDLNSRGRKMRMWGKDYRVSARCRSLRVVVSYWNKRMFRKVPVDMKIGLGGAAIPGC</sequence>
<name>A0A6N2U4H9_9BACT</name>
<gene>
    <name evidence="2" type="ORF">AMLFYP55_00685</name>
</gene>
<feature type="signal peptide" evidence="1">
    <location>
        <begin position="1"/>
        <end position="20"/>
    </location>
</feature>
<protein>
    <submittedName>
        <fullName evidence="2">Uncharacterized protein</fullName>
    </submittedName>
</protein>
<proteinExistence type="predicted"/>
<evidence type="ECO:0000313" key="2">
    <source>
        <dbReference type="EMBL" id="VYT11682.1"/>
    </source>
</evidence>
<accession>A0A6N2U4H9</accession>